<proteinExistence type="predicted"/>
<dbReference type="SUPFAM" id="SSF55729">
    <property type="entry name" value="Acyl-CoA N-acyltransferases (Nat)"/>
    <property type="match status" value="1"/>
</dbReference>
<dbReference type="PROSITE" id="PS51186">
    <property type="entry name" value="GNAT"/>
    <property type="match status" value="1"/>
</dbReference>
<dbReference type="PANTHER" id="PTHR43415:SF3">
    <property type="entry name" value="GNAT-FAMILY ACETYLTRANSFERASE"/>
    <property type="match status" value="1"/>
</dbReference>
<sequence length="101" mass="11615">MSDIDPVLRGAHFRIAILQNVYRGRGVGTWAVQSVCSFVFDTLKMHRLELNVFSYNTQALHVYEKSGFRIEGIRRDAIMFNGKYADDILMAMLEGEWSLIN</sequence>
<dbReference type="InterPro" id="IPR016181">
    <property type="entry name" value="Acyl_CoA_acyltransferase"/>
</dbReference>
<keyword evidence="2" id="KW-0012">Acyltransferase</keyword>
<organism evidence="2">
    <name type="scientific">bioreactor metagenome</name>
    <dbReference type="NCBI Taxonomy" id="1076179"/>
    <lineage>
        <taxon>unclassified sequences</taxon>
        <taxon>metagenomes</taxon>
        <taxon>ecological metagenomes</taxon>
    </lineage>
</organism>
<evidence type="ECO:0000259" key="1">
    <source>
        <dbReference type="PROSITE" id="PS51186"/>
    </source>
</evidence>
<dbReference type="InterPro" id="IPR000182">
    <property type="entry name" value="GNAT_dom"/>
</dbReference>
<gene>
    <name evidence="2" type="ORF">SDC9_02775</name>
</gene>
<dbReference type="Gene3D" id="3.40.630.30">
    <property type="match status" value="1"/>
</dbReference>
<comment type="caution">
    <text evidence="2">The sequence shown here is derived from an EMBL/GenBank/DDBJ whole genome shotgun (WGS) entry which is preliminary data.</text>
</comment>
<protein>
    <submittedName>
        <fullName evidence="2">Acetyltransferase</fullName>
        <ecNumber evidence="2">2.3.1.-</ecNumber>
    </submittedName>
</protein>
<dbReference type="EMBL" id="VSSQ01000004">
    <property type="protein sequence ID" value="MPL57274.1"/>
    <property type="molecule type" value="Genomic_DNA"/>
</dbReference>
<feature type="domain" description="N-acetyltransferase" evidence="1">
    <location>
        <begin position="1"/>
        <end position="95"/>
    </location>
</feature>
<dbReference type="EC" id="2.3.1.-" evidence="2"/>
<name>A0A644SRK3_9ZZZZ</name>
<reference evidence="2" key="1">
    <citation type="submission" date="2019-08" db="EMBL/GenBank/DDBJ databases">
        <authorList>
            <person name="Kucharzyk K."/>
            <person name="Murdoch R.W."/>
            <person name="Higgins S."/>
            <person name="Loffler F."/>
        </authorList>
    </citation>
    <scope>NUCLEOTIDE SEQUENCE</scope>
</reference>
<dbReference type="AlphaFoldDB" id="A0A644SRK3"/>
<dbReference type="Pfam" id="PF13302">
    <property type="entry name" value="Acetyltransf_3"/>
    <property type="match status" value="1"/>
</dbReference>
<evidence type="ECO:0000313" key="2">
    <source>
        <dbReference type="EMBL" id="MPL57274.1"/>
    </source>
</evidence>
<dbReference type="GO" id="GO:0016747">
    <property type="term" value="F:acyltransferase activity, transferring groups other than amino-acyl groups"/>
    <property type="evidence" value="ECO:0007669"/>
    <property type="project" value="InterPro"/>
</dbReference>
<keyword evidence="2" id="KW-0808">Transferase</keyword>
<dbReference type="PANTHER" id="PTHR43415">
    <property type="entry name" value="SPERMIDINE N(1)-ACETYLTRANSFERASE"/>
    <property type="match status" value="1"/>
</dbReference>
<accession>A0A644SRK3</accession>